<feature type="transmembrane region" description="Helical" evidence="1">
    <location>
        <begin position="79"/>
        <end position="97"/>
    </location>
</feature>
<evidence type="ECO:0000313" key="2">
    <source>
        <dbReference type="EMBL" id="PXX81948.1"/>
    </source>
</evidence>
<dbReference type="RefSeq" id="WP_110389261.1">
    <property type="nucleotide sequence ID" value="NZ_DAIMVG010000294.1"/>
</dbReference>
<evidence type="ECO:0000313" key="3">
    <source>
        <dbReference type="Proteomes" id="UP000247555"/>
    </source>
</evidence>
<dbReference type="EMBL" id="QJKI01000001">
    <property type="protein sequence ID" value="PXX81948.1"/>
    <property type="molecule type" value="Genomic_DNA"/>
</dbReference>
<dbReference type="PANTHER" id="PTHR35867">
    <property type="entry name" value="PROTEIN RSEC"/>
    <property type="match status" value="1"/>
</dbReference>
<dbReference type="AlphaFoldDB" id="A0A318KYH3"/>
<proteinExistence type="predicted"/>
<dbReference type="InterPro" id="IPR026268">
    <property type="entry name" value="RseC"/>
</dbReference>
<dbReference type="Proteomes" id="UP000247555">
    <property type="component" value="Unassembled WGS sequence"/>
</dbReference>
<reference evidence="2 3" key="1">
    <citation type="submission" date="2018-05" db="EMBL/GenBank/DDBJ databases">
        <title>Genomic Encyclopedia of Type Strains, Phase IV (KMG-IV): sequencing the most valuable type-strain genomes for metagenomic binning, comparative biology and taxonomic classification.</title>
        <authorList>
            <person name="Goeker M."/>
        </authorList>
    </citation>
    <scope>NUCLEOTIDE SEQUENCE [LARGE SCALE GENOMIC DNA]</scope>
    <source>
        <strain evidence="2 3">DSM 29661</strain>
    </source>
</reference>
<dbReference type="PANTHER" id="PTHR35867:SF1">
    <property type="entry name" value="PROTEIN RSEC"/>
    <property type="match status" value="1"/>
</dbReference>
<evidence type="ECO:0000256" key="1">
    <source>
        <dbReference type="SAM" id="Phobius"/>
    </source>
</evidence>
<keyword evidence="1" id="KW-1133">Transmembrane helix</keyword>
<feature type="transmembrane region" description="Helical" evidence="1">
    <location>
        <begin position="103"/>
        <end position="123"/>
    </location>
</feature>
<protein>
    <submittedName>
        <fullName evidence="2">RseC/MucC-like positive regulator of sigma(E)</fullName>
    </submittedName>
</protein>
<comment type="caution">
    <text evidence="2">The sequence shown here is derived from an EMBL/GenBank/DDBJ whole genome shotgun (WGS) entry which is preliminary data.</text>
</comment>
<keyword evidence="1" id="KW-0812">Transmembrane</keyword>
<dbReference type="PIRSF" id="PIRSF004923">
    <property type="entry name" value="RseC"/>
    <property type="match status" value="1"/>
</dbReference>
<sequence>MIEAEARVLRCDGEQAWVELRPHTPCGHCDPQRGCRSLSLARAFHTGQSAFAVANPLSAQAGDWVVVAARADSVRHSALLLYGAPLAALLAGALLGAPLGEGWSMALSGLGLAASLLALAWHARRAAGLDAHRPVITRLLSQPSSTARNVSSCQHARSPGDWSA</sequence>
<dbReference type="Pfam" id="PF04246">
    <property type="entry name" value="RseC_MucC"/>
    <property type="match status" value="1"/>
</dbReference>
<dbReference type="InterPro" id="IPR007359">
    <property type="entry name" value="SigmaE_reg_RseC_MucC"/>
</dbReference>
<organism evidence="2 3">
    <name type="scientific">Rivihabitans pingtungensis</name>
    <dbReference type="NCBI Taxonomy" id="1054498"/>
    <lineage>
        <taxon>Bacteria</taxon>
        <taxon>Pseudomonadati</taxon>
        <taxon>Pseudomonadota</taxon>
        <taxon>Betaproteobacteria</taxon>
        <taxon>Neisseriales</taxon>
        <taxon>Aquaspirillaceae</taxon>
        <taxon>Rivihabitans</taxon>
    </lineage>
</organism>
<accession>A0A318KYH3</accession>
<keyword evidence="1" id="KW-0472">Membrane</keyword>
<keyword evidence="3" id="KW-1185">Reference proteome</keyword>
<dbReference type="OrthoDB" id="8536337at2"/>
<name>A0A318KYH3_9NEIS</name>
<gene>
    <name evidence="2" type="ORF">DFR34_101180</name>
</gene>